<dbReference type="AlphaFoldDB" id="A0A3B6ST56"/>
<evidence type="ECO:0000256" key="11">
    <source>
        <dbReference type="ARBA" id="ARBA00023170"/>
    </source>
</evidence>
<evidence type="ECO:0000256" key="7">
    <source>
        <dbReference type="ARBA" id="ARBA00022741"/>
    </source>
</evidence>
<evidence type="ECO:0000313" key="15">
    <source>
        <dbReference type="EnsemblPlants" id="TraesCS7B02G446600.1"/>
    </source>
</evidence>
<dbReference type="Gramene" id="TraesCLE_scaffold_020847_01G000800.1">
    <property type="protein sequence ID" value="TraesCLE_scaffold_020847_01G000800.1"/>
    <property type="gene ID" value="TraesCLE_scaffold_020847_01G000800"/>
</dbReference>
<keyword evidence="12" id="KW-0325">Glycoprotein</keyword>
<evidence type="ECO:0000256" key="8">
    <source>
        <dbReference type="ARBA" id="ARBA00022840"/>
    </source>
</evidence>
<keyword evidence="10" id="KW-0472">Membrane</keyword>
<keyword evidence="8" id="KW-0067">ATP-binding</keyword>
<dbReference type="InterPro" id="IPR008266">
    <property type="entry name" value="Tyr_kinase_AS"/>
</dbReference>
<dbReference type="Proteomes" id="UP000019116">
    <property type="component" value="Chromosome 7B"/>
</dbReference>
<evidence type="ECO:0000313" key="16">
    <source>
        <dbReference type="Proteomes" id="UP000019116"/>
    </source>
</evidence>
<evidence type="ECO:0000256" key="2">
    <source>
        <dbReference type="ARBA" id="ARBA00008536"/>
    </source>
</evidence>
<dbReference type="PROSITE" id="PS00108">
    <property type="entry name" value="PROTEIN_KINASE_ST"/>
    <property type="match status" value="2"/>
</dbReference>
<dbReference type="Gramene" id="TraesCS7B02G446600.1">
    <property type="protein sequence ID" value="TraesCS7B02G446600.1"/>
    <property type="gene ID" value="TraesCS7B02G446600"/>
</dbReference>
<dbReference type="FunFam" id="3.30.200.20:FF:000465">
    <property type="entry name" value="Cysteine-rich receptor-like protein kinase 6"/>
    <property type="match status" value="1"/>
</dbReference>
<dbReference type="EnsemblPlants" id="TraesCS7B02G446600.1">
    <property type="protein sequence ID" value="TraesCS7B02G446600.1"/>
    <property type="gene ID" value="TraesCS7B02G446600"/>
</dbReference>
<dbReference type="Gramene" id="TraesCAD_scaffold_027728_01G000800.1">
    <property type="protein sequence ID" value="TraesCAD_scaffold_027728_01G000800.1"/>
    <property type="gene ID" value="TraesCAD_scaffold_027728_01G000800"/>
</dbReference>
<dbReference type="InterPro" id="IPR008271">
    <property type="entry name" value="Ser/Thr_kinase_AS"/>
</dbReference>
<feature type="domain" description="Protein kinase" evidence="14">
    <location>
        <begin position="650"/>
        <end position="935"/>
    </location>
</feature>
<dbReference type="PANTHER" id="PTHR45707:SF76">
    <property type="entry name" value="PROTEIN KINASE DOMAIN-CONTAINING PROTEIN"/>
    <property type="match status" value="1"/>
</dbReference>
<feature type="domain" description="Protein kinase" evidence="14">
    <location>
        <begin position="1"/>
        <end position="209"/>
    </location>
</feature>
<dbReference type="Gene3D" id="3.30.200.20">
    <property type="entry name" value="Phosphorylase Kinase, domain 1"/>
    <property type="match status" value="2"/>
</dbReference>
<accession>A0A3B6ST56</accession>
<dbReference type="FunFam" id="1.10.510.10:FF:000240">
    <property type="entry name" value="Lectin-domain containing receptor kinase A4.3"/>
    <property type="match status" value="1"/>
</dbReference>
<dbReference type="GO" id="GO:0002229">
    <property type="term" value="P:defense response to oomycetes"/>
    <property type="evidence" value="ECO:0007669"/>
    <property type="project" value="UniProtKB-ARBA"/>
</dbReference>
<dbReference type="InterPro" id="IPR011009">
    <property type="entry name" value="Kinase-like_dom_sf"/>
</dbReference>
<dbReference type="Pfam" id="PF00069">
    <property type="entry name" value="Pkinase"/>
    <property type="match status" value="3"/>
</dbReference>
<evidence type="ECO:0000256" key="13">
    <source>
        <dbReference type="SAM" id="MobiDB-lite"/>
    </source>
</evidence>
<dbReference type="InterPro" id="IPR000719">
    <property type="entry name" value="Prot_kinase_dom"/>
</dbReference>
<dbReference type="SUPFAM" id="SSF56112">
    <property type="entry name" value="Protein kinase-like (PK-like)"/>
    <property type="match status" value="3"/>
</dbReference>
<dbReference type="GO" id="GO:0005524">
    <property type="term" value="F:ATP binding"/>
    <property type="evidence" value="ECO:0007669"/>
    <property type="project" value="UniProtKB-KW"/>
</dbReference>
<dbReference type="OrthoDB" id="647973at2759"/>
<dbReference type="STRING" id="4565.A0A3B6ST56"/>
<name>A0A3B6ST56_WHEAT</name>
<evidence type="ECO:0000256" key="9">
    <source>
        <dbReference type="ARBA" id="ARBA00022989"/>
    </source>
</evidence>
<sequence>MAKTMGGVLSYEYMHGGNLDKHIADESCRLDWPTCYEIIKGTCEGLNHLHTSWDKPIFHLDLKPSNILLDNSLKPKISDLGLSRLVSSTETHETEILKGAQGYMPPEYVSNGIISTKFDVFSLGIIIIKIMAGNIGYFHRSEMSPKDFIEFVSENWMKRLHTISDYYSSHRIDILQVITCVEIALRCVEIDRKKRPCLRDIVDELNELEAEIKRTMSLPIARWQTLLTNQGPGPDFPKITRLCKDHNLAQYKTNLDFKLCLIKDITDSFSDDQKIGSDVYGDVYRAVYNGEEIVVKKLHSLEGLDDKEFENEMHILTKVHHKNVGRLIGYCYETCLINVEHNEERVSSMTTERVLCFEYMQSGSLDKHIADEPCGLDWSALYKIIKGTCEGLNHLLSAQQKPILHLDLTPNNIFLVKGKTPKIIGFGLWRLIEAYDKMQQTKIFKEKNGYMPPEYVDAGFISNKFDVFSLGVIIIKLMAGNMGYSRCFEMSPKEFIQHVSENWMKRLHATPGYSPYEIEILRVSTCIEIALRCVDNDREKRPCIEDIVHKLGELEARIKTIMLLPHDQRRSLLNNLGYVPYFPKHSRLYMSHNLAKDGAVTVYKSNRSRPDSQSGPTSTAHAESEDPSLETGSIPHHMSLQHLREITNNFSDERILGRGGFYVVYKGVEQSGEMIAVKKLLQPTLSSEAQFEKEVKLLMKLKHQNIVRLIGYCYETQNLYMFHEKECIFAEYTHTLLCLELLPKGSLDNYISDAPSRLDWHTRYKIIEGISNGLQYLHEQSNDPILHLDLKPANILLDENMLPKITDFGLSRLFDQSQTIHTKITCGTFGYMPPEFVYGIITPMSDIFNLGVIILEVITGHKEYPDGIRTFSKNFIELELQKWRNWLQKEPTYRSVETDCQQIKRCIQIGLICVNPERTKRPTMKKIIDMLHGLESMELCISNELSSDDSRAEL</sequence>
<comment type="similarity">
    <text evidence="2">In the N-terminal section; belongs to the leguminous lectin family.</text>
</comment>
<comment type="similarity">
    <text evidence="3">In the C-terminal section; belongs to the protein kinase superfamily. Ser/Thr protein kinase family.</text>
</comment>
<evidence type="ECO:0000256" key="3">
    <source>
        <dbReference type="ARBA" id="ARBA00010217"/>
    </source>
</evidence>
<dbReference type="SMART" id="SM00220">
    <property type="entry name" value="S_TKc"/>
    <property type="match status" value="2"/>
</dbReference>
<dbReference type="Gramene" id="TraesCS7B03G1203800.1">
    <property type="protein sequence ID" value="TraesCS7B03G1203800.1.CDS"/>
    <property type="gene ID" value="TraesCS7B03G1203800"/>
</dbReference>
<keyword evidence="9" id="KW-1133">Transmembrane helix</keyword>
<dbReference type="PROSITE" id="PS00109">
    <property type="entry name" value="PROTEIN_KINASE_TYR"/>
    <property type="match status" value="1"/>
</dbReference>
<dbReference type="Gene3D" id="1.10.510.10">
    <property type="entry name" value="Transferase(Phosphotransferase) domain 1"/>
    <property type="match status" value="3"/>
</dbReference>
<evidence type="ECO:0000259" key="14">
    <source>
        <dbReference type="PROSITE" id="PS50011"/>
    </source>
</evidence>
<feature type="region of interest" description="Disordered" evidence="13">
    <location>
        <begin position="605"/>
        <end position="634"/>
    </location>
</feature>
<reference evidence="15" key="1">
    <citation type="submission" date="2018-08" db="EMBL/GenBank/DDBJ databases">
        <authorList>
            <person name="Rossello M."/>
        </authorList>
    </citation>
    <scope>NUCLEOTIDE SEQUENCE [LARGE SCALE GENOMIC DNA]</scope>
    <source>
        <strain evidence="15">cv. Chinese Spring</strain>
    </source>
</reference>
<keyword evidence="11" id="KW-0675">Receptor</keyword>
<evidence type="ECO:0000256" key="10">
    <source>
        <dbReference type="ARBA" id="ARBA00023136"/>
    </source>
</evidence>
<dbReference type="Gramene" id="TraesLDM7B03G04256630.5">
    <property type="protein sequence ID" value="TraesLDM7B03G04256630.5"/>
    <property type="gene ID" value="TraesLDM7B03G04256630"/>
</dbReference>
<dbReference type="PANTHER" id="PTHR45707">
    <property type="entry name" value="C2 CALCIUM/LIPID-BINDING PLANT PHOSPHORIBOSYLTRANSFERASE FAMILY PROTEIN"/>
    <property type="match status" value="1"/>
</dbReference>
<organism evidence="15">
    <name type="scientific">Triticum aestivum</name>
    <name type="common">Wheat</name>
    <dbReference type="NCBI Taxonomy" id="4565"/>
    <lineage>
        <taxon>Eukaryota</taxon>
        <taxon>Viridiplantae</taxon>
        <taxon>Streptophyta</taxon>
        <taxon>Embryophyta</taxon>
        <taxon>Tracheophyta</taxon>
        <taxon>Spermatophyta</taxon>
        <taxon>Magnoliopsida</taxon>
        <taxon>Liliopsida</taxon>
        <taxon>Poales</taxon>
        <taxon>Poaceae</taxon>
        <taxon>BOP clade</taxon>
        <taxon>Pooideae</taxon>
        <taxon>Triticodae</taxon>
        <taxon>Triticeae</taxon>
        <taxon>Triticinae</taxon>
        <taxon>Triticum</taxon>
    </lineage>
</organism>
<reference evidence="15" key="2">
    <citation type="submission" date="2018-10" db="UniProtKB">
        <authorList>
            <consortium name="EnsemblPlants"/>
        </authorList>
    </citation>
    <scope>IDENTIFICATION</scope>
</reference>
<dbReference type="PROSITE" id="PS50011">
    <property type="entry name" value="PROTEIN_KINASE_DOM"/>
    <property type="match status" value="3"/>
</dbReference>
<evidence type="ECO:0000256" key="6">
    <source>
        <dbReference type="ARBA" id="ARBA00022729"/>
    </source>
</evidence>
<dbReference type="Gramene" id="TraesLDM7B03G04256630.4">
    <property type="protein sequence ID" value="TraesLDM7B03G04256630.4"/>
    <property type="gene ID" value="TraesLDM7B03G04256630"/>
</dbReference>
<keyword evidence="5" id="KW-0812">Transmembrane</keyword>
<comment type="subcellular location">
    <subcellularLocation>
        <location evidence="1">Cell membrane</location>
        <topology evidence="1">Single-pass type I membrane protein</topology>
    </subcellularLocation>
</comment>
<keyword evidence="4" id="KW-1003">Cell membrane</keyword>
<keyword evidence="7" id="KW-0547">Nucleotide-binding</keyword>
<feature type="compositionally biased region" description="Polar residues" evidence="13">
    <location>
        <begin position="611"/>
        <end position="621"/>
    </location>
</feature>
<proteinExistence type="inferred from homology"/>
<keyword evidence="6" id="KW-0732">Signal</keyword>
<dbReference type="SMR" id="A0A3B6ST56"/>
<dbReference type="OMA" id="CIFAEYT"/>
<dbReference type="GO" id="GO:0005886">
    <property type="term" value="C:plasma membrane"/>
    <property type="evidence" value="ECO:0007669"/>
    <property type="project" value="UniProtKB-SubCell"/>
</dbReference>
<evidence type="ECO:0000256" key="4">
    <source>
        <dbReference type="ARBA" id="ARBA00022475"/>
    </source>
</evidence>
<evidence type="ECO:0000256" key="12">
    <source>
        <dbReference type="ARBA" id="ARBA00023180"/>
    </source>
</evidence>
<evidence type="ECO:0000256" key="5">
    <source>
        <dbReference type="ARBA" id="ARBA00022692"/>
    </source>
</evidence>
<evidence type="ECO:0000256" key="1">
    <source>
        <dbReference type="ARBA" id="ARBA00004251"/>
    </source>
</evidence>
<protein>
    <recommendedName>
        <fullName evidence="14">Protein kinase domain-containing protein</fullName>
    </recommendedName>
</protein>
<keyword evidence="16" id="KW-1185">Reference proteome</keyword>
<dbReference type="GO" id="GO:0004672">
    <property type="term" value="F:protein kinase activity"/>
    <property type="evidence" value="ECO:0007669"/>
    <property type="project" value="InterPro"/>
</dbReference>
<feature type="domain" description="Protein kinase" evidence="14">
    <location>
        <begin position="269"/>
        <end position="558"/>
    </location>
</feature>
<dbReference type="FunFam" id="1.10.510.10:FF:000870">
    <property type="entry name" value="OSJNBa0016N04.16-like protein"/>
    <property type="match status" value="1"/>
</dbReference>
<dbReference type="Gramene" id="TraesLDM7B03G04256630.3">
    <property type="protein sequence ID" value="TraesLDM7B03G04256630.3"/>
    <property type="gene ID" value="TraesLDM7B03G04256630"/>
</dbReference>